<comment type="caution">
    <text evidence="2">The sequence shown here is derived from an EMBL/GenBank/DDBJ whole genome shotgun (WGS) entry which is preliminary data.</text>
</comment>
<name>A0A9N7Y7U8_PLEPL</name>
<feature type="region of interest" description="Disordered" evidence="1">
    <location>
        <begin position="1"/>
        <end position="35"/>
    </location>
</feature>
<organism evidence="2 3">
    <name type="scientific">Pleuronectes platessa</name>
    <name type="common">European plaice</name>
    <dbReference type="NCBI Taxonomy" id="8262"/>
    <lineage>
        <taxon>Eukaryota</taxon>
        <taxon>Metazoa</taxon>
        <taxon>Chordata</taxon>
        <taxon>Craniata</taxon>
        <taxon>Vertebrata</taxon>
        <taxon>Euteleostomi</taxon>
        <taxon>Actinopterygii</taxon>
        <taxon>Neopterygii</taxon>
        <taxon>Teleostei</taxon>
        <taxon>Neoteleostei</taxon>
        <taxon>Acanthomorphata</taxon>
        <taxon>Carangaria</taxon>
        <taxon>Pleuronectiformes</taxon>
        <taxon>Pleuronectoidei</taxon>
        <taxon>Pleuronectidae</taxon>
        <taxon>Pleuronectes</taxon>
    </lineage>
</organism>
<dbReference type="Proteomes" id="UP001153269">
    <property type="component" value="Unassembled WGS sequence"/>
</dbReference>
<dbReference type="AlphaFoldDB" id="A0A9N7Y7U8"/>
<evidence type="ECO:0000256" key="1">
    <source>
        <dbReference type="SAM" id="MobiDB-lite"/>
    </source>
</evidence>
<evidence type="ECO:0000313" key="3">
    <source>
        <dbReference type="Proteomes" id="UP001153269"/>
    </source>
</evidence>
<reference evidence="2" key="1">
    <citation type="submission" date="2020-03" db="EMBL/GenBank/DDBJ databases">
        <authorList>
            <person name="Weist P."/>
        </authorList>
    </citation>
    <scope>NUCLEOTIDE SEQUENCE</scope>
</reference>
<keyword evidence="3" id="KW-1185">Reference proteome</keyword>
<sequence length="170" mass="18720">MPREEWRQSSRGVEAEQQRSGGRAAEEEERGAERQLDQRFALTRLRETISDQVWLIGRHHTDQAPNQCGDNCFPVITRTWKGGAQLFEALHGASASVVSPGEPAYVRTVDSTGALRAIWKGQECRGKKKTGEKIEKENVRHPELLVSRTCAGAGGGRRARMSGPSGEPGK</sequence>
<feature type="region of interest" description="Disordered" evidence="1">
    <location>
        <begin position="150"/>
        <end position="170"/>
    </location>
</feature>
<dbReference type="EMBL" id="CADEAL010000179">
    <property type="protein sequence ID" value="CAB1415878.1"/>
    <property type="molecule type" value="Genomic_DNA"/>
</dbReference>
<protein>
    <submittedName>
        <fullName evidence="2">Uncharacterized protein</fullName>
    </submittedName>
</protein>
<feature type="compositionally biased region" description="Basic and acidic residues" evidence="1">
    <location>
        <begin position="1"/>
        <end position="17"/>
    </location>
</feature>
<proteinExistence type="predicted"/>
<gene>
    <name evidence="2" type="ORF">PLEPLA_LOCUS3596</name>
</gene>
<evidence type="ECO:0000313" key="2">
    <source>
        <dbReference type="EMBL" id="CAB1415878.1"/>
    </source>
</evidence>
<accession>A0A9N7Y7U8</accession>